<keyword evidence="2" id="KW-1185">Reference proteome</keyword>
<sequence>LIHTMNGDYDLACVLDFDGVGLYDIWVVCDACGRTANETWPYVSSDACAVKSLRKDEPIKVASCWNGVVVFDVTWFLTGPLPNYLPLPPLQFRSSTECTSSECYFIAMA</sequence>
<evidence type="ECO:0000313" key="1">
    <source>
        <dbReference type="EMBL" id="PBK83589.1"/>
    </source>
</evidence>
<gene>
    <name evidence="1" type="ORF">ARMGADRAFT_1136852</name>
</gene>
<dbReference type="STRING" id="47427.A0A2H3CKH2"/>
<protein>
    <submittedName>
        <fullName evidence="1">Uncharacterized protein</fullName>
    </submittedName>
</protein>
<accession>A0A2H3CKH2</accession>
<dbReference type="Pfam" id="PF11735">
    <property type="entry name" value="CAP59_mtransfer"/>
    <property type="match status" value="1"/>
</dbReference>
<dbReference type="InterPro" id="IPR021047">
    <property type="entry name" value="Mannosyltransferase_CMT1"/>
</dbReference>
<proteinExistence type="predicted"/>
<reference evidence="2" key="1">
    <citation type="journal article" date="2017" name="Nat. Ecol. Evol.">
        <title>Genome expansion and lineage-specific genetic innovations in the forest pathogenic fungi Armillaria.</title>
        <authorList>
            <person name="Sipos G."/>
            <person name="Prasanna A.N."/>
            <person name="Walter M.C."/>
            <person name="O'Connor E."/>
            <person name="Balint B."/>
            <person name="Krizsan K."/>
            <person name="Kiss B."/>
            <person name="Hess J."/>
            <person name="Varga T."/>
            <person name="Slot J."/>
            <person name="Riley R."/>
            <person name="Boka B."/>
            <person name="Rigling D."/>
            <person name="Barry K."/>
            <person name="Lee J."/>
            <person name="Mihaltcheva S."/>
            <person name="LaButti K."/>
            <person name="Lipzen A."/>
            <person name="Waldron R."/>
            <person name="Moloney N.M."/>
            <person name="Sperisen C."/>
            <person name="Kredics L."/>
            <person name="Vagvoelgyi C."/>
            <person name="Patrignani A."/>
            <person name="Fitzpatrick D."/>
            <person name="Nagy I."/>
            <person name="Doyle S."/>
            <person name="Anderson J.B."/>
            <person name="Grigoriev I.V."/>
            <person name="Gueldener U."/>
            <person name="Muensterkoetter M."/>
            <person name="Nagy L.G."/>
        </authorList>
    </citation>
    <scope>NUCLEOTIDE SEQUENCE [LARGE SCALE GENOMIC DNA]</scope>
    <source>
        <strain evidence="2">Ar21-2</strain>
    </source>
</reference>
<feature type="non-terminal residue" evidence="1">
    <location>
        <position position="1"/>
    </location>
</feature>
<evidence type="ECO:0000313" key="2">
    <source>
        <dbReference type="Proteomes" id="UP000217790"/>
    </source>
</evidence>
<dbReference type="PANTHER" id="PTHR34144:SF7">
    <property type="entry name" value="EXPORT PROTEIN (CAP59), PUTATIVE (AFU_ORTHOLOGUE AFUA_7G05020)-RELATED"/>
    <property type="match status" value="1"/>
</dbReference>
<dbReference type="EMBL" id="KZ293705">
    <property type="protein sequence ID" value="PBK83589.1"/>
    <property type="molecule type" value="Genomic_DNA"/>
</dbReference>
<dbReference type="OrthoDB" id="262547at2759"/>
<dbReference type="AlphaFoldDB" id="A0A2H3CKH2"/>
<dbReference type="InParanoid" id="A0A2H3CKH2"/>
<organism evidence="1 2">
    <name type="scientific">Armillaria gallica</name>
    <name type="common">Bulbous honey fungus</name>
    <name type="synonym">Armillaria bulbosa</name>
    <dbReference type="NCBI Taxonomy" id="47427"/>
    <lineage>
        <taxon>Eukaryota</taxon>
        <taxon>Fungi</taxon>
        <taxon>Dikarya</taxon>
        <taxon>Basidiomycota</taxon>
        <taxon>Agaricomycotina</taxon>
        <taxon>Agaricomycetes</taxon>
        <taxon>Agaricomycetidae</taxon>
        <taxon>Agaricales</taxon>
        <taxon>Marasmiineae</taxon>
        <taxon>Physalacriaceae</taxon>
        <taxon>Armillaria</taxon>
    </lineage>
</organism>
<name>A0A2H3CKH2_ARMGA</name>
<dbReference type="PANTHER" id="PTHR34144">
    <property type="entry name" value="CHROMOSOME 8, WHOLE GENOME SHOTGUN SEQUENCE"/>
    <property type="match status" value="1"/>
</dbReference>
<dbReference type="Proteomes" id="UP000217790">
    <property type="component" value="Unassembled WGS sequence"/>
</dbReference>